<gene>
    <name evidence="11" type="primary">eccB</name>
    <name evidence="11" type="ORF">JGU71_06940</name>
</gene>
<sequence length="486" mass="50471">MPAQPTTRLQVSGYRFLVRRMEHALVRRDVRMLGDPMRSQTRAMVVGAIVTTIGLAACLVLALIRPQDKIADNKIIVGKDSGAMFVVIDDTVHPVLNLASARLISGEPAKPAIVKEAELGKKPRGPLVGIPGAPSALPFDSDAAGRAWTVCDSIASDGSSSITTSVLIGDPELGDKSADLAPGDALLLRAANVTYLVYDGKRARIDPADRAVVAALALDGATPRPVSPGLLNAIPEVDEIAPPMIDGAGGVPNYPFPVAKVGAVVQSARSEGNQYYVVLRDGLQAIGSATKDLIRYTDSQGMADIEKIAPDKITAAPQVASLDVASFPDAARGIADIGETPVTCLSWQPITSSDDEASAAEITVLTGRGLPMSDDARLVELAQADGSGDKADAVYVRPGAGAFVQTTGIAADSQRRDSKFYVADTGVRYGIVDDDAAKALGFTRPESAPWPIVALLAPGPALGKEEALLAHDGVAPDPAPALVSDK</sequence>
<dbReference type="GO" id="GO:0005576">
    <property type="term" value="C:extracellular region"/>
    <property type="evidence" value="ECO:0007669"/>
    <property type="project" value="TreeGrafter"/>
</dbReference>
<evidence type="ECO:0000256" key="1">
    <source>
        <dbReference type="ARBA" id="ARBA00004162"/>
    </source>
</evidence>
<reference evidence="11" key="1">
    <citation type="submission" date="2020-12" db="EMBL/GenBank/DDBJ databases">
        <title>Antrihabitans popcorni sp. nov. and Antrihabitans auranticaus sp. nov., isolated from a larva cave.</title>
        <authorList>
            <person name="Lee S.D."/>
            <person name="Kim I.S."/>
        </authorList>
    </citation>
    <scope>NUCLEOTIDE SEQUENCE</scope>
    <source>
        <strain evidence="11">YC3-6</strain>
    </source>
</reference>
<dbReference type="PANTHER" id="PTHR40765:SF2">
    <property type="entry name" value="ESX-2 SECRETION SYSTEM ATPASE ECCB2"/>
    <property type="match status" value="1"/>
</dbReference>
<dbReference type="AlphaFoldDB" id="A0A934NNW8"/>
<evidence type="ECO:0000256" key="5">
    <source>
        <dbReference type="ARBA" id="ARBA00022741"/>
    </source>
</evidence>
<dbReference type="GO" id="GO:0005524">
    <property type="term" value="F:ATP binding"/>
    <property type="evidence" value="ECO:0007669"/>
    <property type="project" value="UniProtKB-KW"/>
</dbReference>
<dbReference type="PANTHER" id="PTHR40765">
    <property type="entry name" value="ESX-2 SECRETION SYSTEM ATPASE ECCB2"/>
    <property type="match status" value="1"/>
</dbReference>
<keyword evidence="9 10" id="KW-0472">Membrane</keyword>
<keyword evidence="8 10" id="KW-1133">Transmembrane helix</keyword>
<evidence type="ECO:0000256" key="2">
    <source>
        <dbReference type="ARBA" id="ARBA00008149"/>
    </source>
</evidence>
<dbReference type="EMBL" id="JAEMNV010000002">
    <property type="protein sequence ID" value="MBJ8338615.1"/>
    <property type="molecule type" value="Genomic_DNA"/>
</dbReference>
<evidence type="ECO:0000256" key="3">
    <source>
        <dbReference type="ARBA" id="ARBA00022475"/>
    </source>
</evidence>
<evidence type="ECO:0000256" key="10">
    <source>
        <dbReference type="SAM" id="Phobius"/>
    </source>
</evidence>
<dbReference type="Proteomes" id="UP000655868">
    <property type="component" value="Unassembled WGS sequence"/>
</dbReference>
<dbReference type="InterPro" id="IPR042485">
    <property type="entry name" value="T7SS_EccB_R3"/>
</dbReference>
<dbReference type="RefSeq" id="WP_199703283.1">
    <property type="nucleotide sequence ID" value="NZ_JAEMNV010000002.1"/>
</dbReference>
<dbReference type="InterPro" id="IPR044857">
    <property type="entry name" value="T7SS_EccB_R1"/>
</dbReference>
<evidence type="ECO:0000256" key="4">
    <source>
        <dbReference type="ARBA" id="ARBA00022692"/>
    </source>
</evidence>
<keyword evidence="12" id="KW-1185">Reference proteome</keyword>
<dbReference type="Pfam" id="PF05108">
    <property type="entry name" value="T7SS_ESX1_EccB"/>
    <property type="match status" value="1"/>
</dbReference>
<feature type="transmembrane region" description="Helical" evidence="10">
    <location>
        <begin position="43"/>
        <end position="64"/>
    </location>
</feature>
<name>A0A934NNW8_9NOCA</name>
<dbReference type="GO" id="GO:0016787">
    <property type="term" value="F:hydrolase activity"/>
    <property type="evidence" value="ECO:0007669"/>
    <property type="project" value="UniProtKB-KW"/>
</dbReference>
<keyword evidence="6" id="KW-0378">Hydrolase</keyword>
<comment type="caution">
    <text evidence="11">The sequence shown here is derived from an EMBL/GenBank/DDBJ whole genome shotgun (WGS) entry which is preliminary data.</text>
</comment>
<evidence type="ECO:0000256" key="6">
    <source>
        <dbReference type="ARBA" id="ARBA00022801"/>
    </source>
</evidence>
<evidence type="ECO:0000313" key="12">
    <source>
        <dbReference type="Proteomes" id="UP000655868"/>
    </source>
</evidence>
<dbReference type="GO" id="GO:0005886">
    <property type="term" value="C:plasma membrane"/>
    <property type="evidence" value="ECO:0007669"/>
    <property type="project" value="UniProtKB-SubCell"/>
</dbReference>
<evidence type="ECO:0000313" key="11">
    <source>
        <dbReference type="EMBL" id="MBJ8338615.1"/>
    </source>
</evidence>
<dbReference type="Gene3D" id="2.40.50.910">
    <property type="entry name" value="Type VII secretion system EccB, repeat 3 domain"/>
    <property type="match status" value="1"/>
</dbReference>
<accession>A0A934NNW8</accession>
<evidence type="ECO:0000256" key="9">
    <source>
        <dbReference type="ARBA" id="ARBA00023136"/>
    </source>
</evidence>
<organism evidence="11 12">
    <name type="scientific">Antrihabitans stalagmiti</name>
    <dbReference type="NCBI Taxonomy" id="2799499"/>
    <lineage>
        <taxon>Bacteria</taxon>
        <taxon>Bacillati</taxon>
        <taxon>Actinomycetota</taxon>
        <taxon>Actinomycetes</taxon>
        <taxon>Mycobacteriales</taxon>
        <taxon>Nocardiaceae</taxon>
        <taxon>Antrihabitans</taxon>
    </lineage>
</organism>
<comment type="subcellular location">
    <subcellularLocation>
        <location evidence="1">Cell membrane</location>
        <topology evidence="1">Single-pass membrane protein</topology>
    </subcellularLocation>
</comment>
<evidence type="ECO:0000256" key="8">
    <source>
        <dbReference type="ARBA" id="ARBA00022989"/>
    </source>
</evidence>
<keyword evidence="4 10" id="KW-0812">Transmembrane</keyword>
<evidence type="ECO:0000256" key="7">
    <source>
        <dbReference type="ARBA" id="ARBA00022840"/>
    </source>
</evidence>
<proteinExistence type="inferred from homology"/>
<keyword evidence="5" id="KW-0547">Nucleotide-binding</keyword>
<keyword evidence="3" id="KW-1003">Cell membrane</keyword>
<dbReference type="NCBIfam" id="TIGR03919">
    <property type="entry name" value="T7SS_EccB"/>
    <property type="match status" value="1"/>
</dbReference>
<dbReference type="Gene3D" id="3.30.2390.20">
    <property type="entry name" value="Type VII secretion system EccB, repeat 1 domain"/>
    <property type="match status" value="1"/>
</dbReference>
<comment type="similarity">
    <text evidence="2">Belongs to the EccB family.</text>
</comment>
<protein>
    <submittedName>
        <fullName evidence="11">Type VII secretion protein EccB</fullName>
    </submittedName>
</protein>
<keyword evidence="7" id="KW-0067">ATP-binding</keyword>
<dbReference type="InterPro" id="IPR007795">
    <property type="entry name" value="T7SS_EccB"/>
</dbReference>